<evidence type="ECO:0000256" key="1">
    <source>
        <dbReference type="ARBA" id="ARBA00004496"/>
    </source>
</evidence>
<feature type="region of interest" description="Disordered" evidence="8">
    <location>
        <begin position="1"/>
        <end position="44"/>
    </location>
</feature>
<comment type="subcellular location">
    <subcellularLocation>
        <location evidence="1">Cytoplasm</location>
    </subcellularLocation>
</comment>
<dbReference type="GO" id="GO:0003677">
    <property type="term" value="F:DNA binding"/>
    <property type="evidence" value="ECO:0007669"/>
    <property type="project" value="UniProtKB-KW"/>
</dbReference>
<dbReference type="Pfam" id="PF02008">
    <property type="entry name" value="zf-CXXC"/>
    <property type="match status" value="1"/>
</dbReference>
<dbReference type="GO" id="GO:0008270">
    <property type="term" value="F:zinc ion binding"/>
    <property type="evidence" value="ECO:0007669"/>
    <property type="project" value="UniProtKB-KW"/>
</dbReference>
<gene>
    <name evidence="10" type="ORF">HHI36_004071</name>
</gene>
<dbReference type="EMBL" id="JABFTP020000144">
    <property type="protein sequence ID" value="KAL3280842.1"/>
    <property type="molecule type" value="Genomic_DNA"/>
</dbReference>
<reference evidence="10 11" key="1">
    <citation type="journal article" date="2021" name="BMC Biol.">
        <title>Horizontally acquired antibacterial genes associated with adaptive radiation of ladybird beetles.</title>
        <authorList>
            <person name="Li H.S."/>
            <person name="Tang X.F."/>
            <person name="Huang Y.H."/>
            <person name="Xu Z.Y."/>
            <person name="Chen M.L."/>
            <person name="Du X.Y."/>
            <person name="Qiu B.Y."/>
            <person name="Chen P.T."/>
            <person name="Zhang W."/>
            <person name="Slipinski A."/>
            <person name="Escalona H.E."/>
            <person name="Waterhouse R.M."/>
            <person name="Zwick A."/>
            <person name="Pang H."/>
        </authorList>
    </citation>
    <scope>NUCLEOTIDE SEQUENCE [LARGE SCALE GENOMIC DNA]</scope>
    <source>
        <strain evidence="10">SYSU2018</strain>
    </source>
</reference>
<proteinExistence type="predicted"/>
<evidence type="ECO:0000259" key="9">
    <source>
        <dbReference type="PROSITE" id="PS51058"/>
    </source>
</evidence>
<name>A0ABD2NQX9_9CUCU</name>
<comment type="caution">
    <text evidence="10">The sequence shown here is derived from an EMBL/GenBank/DDBJ whole genome shotgun (WGS) entry which is preliminary data.</text>
</comment>
<keyword evidence="11" id="KW-1185">Reference proteome</keyword>
<evidence type="ECO:0000313" key="10">
    <source>
        <dbReference type="EMBL" id="KAL3280842.1"/>
    </source>
</evidence>
<evidence type="ECO:0000256" key="6">
    <source>
        <dbReference type="ARBA" id="ARBA00023125"/>
    </source>
</evidence>
<dbReference type="InterPro" id="IPR002857">
    <property type="entry name" value="Znf_CXXC"/>
</dbReference>
<dbReference type="Proteomes" id="UP001516400">
    <property type="component" value="Unassembled WGS sequence"/>
</dbReference>
<evidence type="ECO:0000256" key="3">
    <source>
        <dbReference type="ARBA" id="ARBA00022723"/>
    </source>
</evidence>
<protein>
    <recommendedName>
        <fullName evidence="9">CXXC-type domain-containing protein</fullName>
    </recommendedName>
</protein>
<keyword evidence="6" id="KW-0238">DNA-binding</keyword>
<dbReference type="GO" id="GO:0005737">
    <property type="term" value="C:cytoplasm"/>
    <property type="evidence" value="ECO:0007669"/>
    <property type="project" value="UniProtKB-SubCell"/>
</dbReference>
<feature type="domain" description="CXXC-type" evidence="9">
    <location>
        <begin position="393"/>
        <end position="433"/>
    </location>
</feature>
<dbReference type="AlphaFoldDB" id="A0ABD2NQX9"/>
<evidence type="ECO:0000313" key="11">
    <source>
        <dbReference type="Proteomes" id="UP001516400"/>
    </source>
</evidence>
<evidence type="ECO:0000256" key="7">
    <source>
        <dbReference type="PROSITE-ProRule" id="PRU00509"/>
    </source>
</evidence>
<keyword evidence="5" id="KW-0862">Zinc</keyword>
<evidence type="ECO:0000256" key="8">
    <source>
        <dbReference type="SAM" id="MobiDB-lite"/>
    </source>
</evidence>
<organism evidence="10 11">
    <name type="scientific">Cryptolaemus montrouzieri</name>
    <dbReference type="NCBI Taxonomy" id="559131"/>
    <lineage>
        <taxon>Eukaryota</taxon>
        <taxon>Metazoa</taxon>
        <taxon>Ecdysozoa</taxon>
        <taxon>Arthropoda</taxon>
        <taxon>Hexapoda</taxon>
        <taxon>Insecta</taxon>
        <taxon>Pterygota</taxon>
        <taxon>Neoptera</taxon>
        <taxon>Endopterygota</taxon>
        <taxon>Coleoptera</taxon>
        <taxon>Polyphaga</taxon>
        <taxon>Cucujiformia</taxon>
        <taxon>Coccinelloidea</taxon>
        <taxon>Coccinellidae</taxon>
        <taxon>Scymninae</taxon>
        <taxon>Scymnini</taxon>
        <taxon>Cryptolaemus</taxon>
    </lineage>
</organism>
<keyword evidence="4 7" id="KW-0863">Zinc-finger</keyword>
<feature type="compositionally biased region" description="Polar residues" evidence="8">
    <location>
        <begin position="337"/>
        <end position="356"/>
    </location>
</feature>
<dbReference type="PANTHER" id="PTHR13419:SF0">
    <property type="entry name" value="CXXC-TYPE DOMAIN-CONTAINING PROTEIN"/>
    <property type="match status" value="1"/>
</dbReference>
<keyword evidence="3" id="KW-0479">Metal-binding</keyword>
<evidence type="ECO:0000256" key="2">
    <source>
        <dbReference type="ARBA" id="ARBA00022490"/>
    </source>
</evidence>
<evidence type="ECO:0000256" key="5">
    <source>
        <dbReference type="ARBA" id="ARBA00022833"/>
    </source>
</evidence>
<dbReference type="PROSITE" id="PS51058">
    <property type="entry name" value="ZF_CXXC"/>
    <property type="match status" value="1"/>
</dbReference>
<accession>A0ABD2NQX9</accession>
<feature type="region of interest" description="Disordered" evidence="8">
    <location>
        <begin position="311"/>
        <end position="356"/>
    </location>
</feature>
<dbReference type="PANTHER" id="PTHR13419">
    <property type="entry name" value="ZINC FINGER-CONTAINING"/>
    <property type="match status" value="1"/>
</dbReference>
<evidence type="ECO:0000256" key="4">
    <source>
        <dbReference type="ARBA" id="ARBA00022771"/>
    </source>
</evidence>
<feature type="compositionally biased region" description="Low complexity" evidence="8">
    <location>
        <begin position="11"/>
        <end position="33"/>
    </location>
</feature>
<sequence length="456" mass="49806">MSETLSQDPEGLPTGYTTLTTSYPPTPATPSSTVQDAPPGANLPPFSTFAADMDSNGGFTSGSDRIFNDARLLDISNWDYYTETRLLERGENGLSIITSQPQYRPWESKPVDSSSAFAPTTQVNTFADAFAQQNGASKLPSFQSQFQAFNDPATTSEPTLTTLTNLTPVSPNSSPGNHSLTTLNSNFHTLSAVNPRSYPLVPAPIQAREIPSIQQQFLDERHIQLYSHPTTNLTTLNTSIFPSQNGAIIQNSQLISSPTVVTVFKSSEPELKLTTLQDSGLKLQNVTLHPTQFQNPVPNIDNGVYDGLDKKINGIGMNSPTRNDFRKKERRKIRASSLESSTESDGASSNMDIGSENSGQVAAISSTAGFKNQHMQDHSNVDDISGGGVDKQVKKKRKRCGECIGCQRKDNCGDCAPCRNDKSHQICKQRRCEKLTEKKPNSMNHKLYPRELGVEA</sequence>
<keyword evidence="2" id="KW-0963">Cytoplasm</keyword>
<dbReference type="InterPro" id="IPR040388">
    <property type="entry name" value="CXXC4/CXXC5"/>
</dbReference>